<dbReference type="InterPro" id="IPR014757">
    <property type="entry name" value="Tscrpt_reg_IclR_C"/>
</dbReference>
<keyword evidence="2" id="KW-0238">DNA-binding</keyword>
<keyword evidence="3" id="KW-0804">Transcription</keyword>
<evidence type="ECO:0000259" key="4">
    <source>
        <dbReference type="PROSITE" id="PS51077"/>
    </source>
</evidence>
<name>A0ABV5YDA4_9ACTN</name>
<dbReference type="RefSeq" id="WP_378199845.1">
    <property type="nucleotide sequence ID" value="NZ_JBHLZP010000071.1"/>
</dbReference>
<feature type="domain" description="IclR-ED" evidence="5">
    <location>
        <begin position="72"/>
        <end position="251"/>
    </location>
</feature>
<keyword evidence="1" id="KW-0805">Transcription regulation</keyword>
<dbReference type="PANTHER" id="PTHR30136:SF24">
    <property type="entry name" value="HTH-TYPE TRANSCRIPTIONAL REPRESSOR ALLR"/>
    <property type="match status" value="1"/>
</dbReference>
<evidence type="ECO:0000313" key="7">
    <source>
        <dbReference type="Proteomes" id="UP001589627"/>
    </source>
</evidence>
<dbReference type="SUPFAM" id="SSF46785">
    <property type="entry name" value="Winged helix' DNA-binding domain"/>
    <property type="match status" value="1"/>
</dbReference>
<proteinExistence type="predicted"/>
<dbReference type="Pfam" id="PF09339">
    <property type="entry name" value="HTH_IclR"/>
    <property type="match status" value="1"/>
</dbReference>
<dbReference type="Gene3D" id="1.10.10.10">
    <property type="entry name" value="Winged helix-like DNA-binding domain superfamily/Winged helix DNA-binding domain"/>
    <property type="match status" value="1"/>
</dbReference>
<keyword evidence="7" id="KW-1185">Reference proteome</keyword>
<gene>
    <name evidence="6" type="ORF">ACFFNX_12570</name>
</gene>
<dbReference type="PANTHER" id="PTHR30136">
    <property type="entry name" value="HELIX-TURN-HELIX TRANSCRIPTIONAL REGULATOR, ICLR FAMILY"/>
    <property type="match status" value="1"/>
</dbReference>
<dbReference type="InterPro" id="IPR005471">
    <property type="entry name" value="Tscrpt_reg_IclR_N"/>
</dbReference>
<dbReference type="Proteomes" id="UP001589627">
    <property type="component" value="Unassembled WGS sequence"/>
</dbReference>
<dbReference type="Pfam" id="PF01614">
    <property type="entry name" value="IclR_C"/>
    <property type="match status" value="1"/>
</dbReference>
<dbReference type="PROSITE" id="PS51077">
    <property type="entry name" value="HTH_ICLR"/>
    <property type="match status" value="1"/>
</dbReference>
<feature type="domain" description="HTH iclR-type" evidence="4">
    <location>
        <begin position="11"/>
        <end position="71"/>
    </location>
</feature>
<dbReference type="Gene3D" id="3.30.450.40">
    <property type="match status" value="1"/>
</dbReference>
<sequence length="270" mass="28997">MSPIHRNEGEISALGRAALLLKEFRSSDGTLSGAALVRRTGLPKSTVHRMLHELVRVELLEQVGSSYRLGLLLFELGQMTPRQSRLHRAAHPHLAALHEATRHNVGLAVLDAGEVIYVDLFRGRDAPRLPQRTGGRWPAHASCSGKAILAFSDPDQVRAVTAASLRRLTEHTIVDAAALGAELRRVRERGVAYDRRESFPNVAGVAAPIIGPDGRVAGALSMSGLAGRISLSRVEAAVRTAALTVSRQLAREPVSSDRGATCQDSGQANR</sequence>
<evidence type="ECO:0000256" key="2">
    <source>
        <dbReference type="ARBA" id="ARBA00023125"/>
    </source>
</evidence>
<dbReference type="InterPro" id="IPR036388">
    <property type="entry name" value="WH-like_DNA-bd_sf"/>
</dbReference>
<organism evidence="6 7">
    <name type="scientific">Actinoallomurus acaciae</name>
    <dbReference type="NCBI Taxonomy" id="502577"/>
    <lineage>
        <taxon>Bacteria</taxon>
        <taxon>Bacillati</taxon>
        <taxon>Actinomycetota</taxon>
        <taxon>Actinomycetes</taxon>
        <taxon>Streptosporangiales</taxon>
        <taxon>Thermomonosporaceae</taxon>
        <taxon>Actinoallomurus</taxon>
    </lineage>
</organism>
<dbReference type="InterPro" id="IPR050707">
    <property type="entry name" value="HTH_MetabolicPath_Reg"/>
</dbReference>
<evidence type="ECO:0000256" key="1">
    <source>
        <dbReference type="ARBA" id="ARBA00023015"/>
    </source>
</evidence>
<accession>A0ABV5YDA4</accession>
<dbReference type="SUPFAM" id="SSF55781">
    <property type="entry name" value="GAF domain-like"/>
    <property type="match status" value="1"/>
</dbReference>
<evidence type="ECO:0000313" key="6">
    <source>
        <dbReference type="EMBL" id="MFB9833021.1"/>
    </source>
</evidence>
<dbReference type="InterPro" id="IPR029016">
    <property type="entry name" value="GAF-like_dom_sf"/>
</dbReference>
<dbReference type="PROSITE" id="PS51078">
    <property type="entry name" value="ICLR_ED"/>
    <property type="match status" value="1"/>
</dbReference>
<dbReference type="EMBL" id="JBHLZP010000071">
    <property type="protein sequence ID" value="MFB9833021.1"/>
    <property type="molecule type" value="Genomic_DNA"/>
</dbReference>
<dbReference type="SMART" id="SM00346">
    <property type="entry name" value="HTH_ICLR"/>
    <property type="match status" value="1"/>
</dbReference>
<dbReference type="InterPro" id="IPR036390">
    <property type="entry name" value="WH_DNA-bd_sf"/>
</dbReference>
<comment type="caution">
    <text evidence="6">The sequence shown here is derived from an EMBL/GenBank/DDBJ whole genome shotgun (WGS) entry which is preliminary data.</text>
</comment>
<reference evidence="6 7" key="1">
    <citation type="submission" date="2024-09" db="EMBL/GenBank/DDBJ databases">
        <authorList>
            <person name="Sun Q."/>
            <person name="Mori K."/>
        </authorList>
    </citation>
    <scope>NUCLEOTIDE SEQUENCE [LARGE SCALE GENOMIC DNA]</scope>
    <source>
        <strain evidence="6 7">TBRC 0563</strain>
    </source>
</reference>
<evidence type="ECO:0000256" key="3">
    <source>
        <dbReference type="ARBA" id="ARBA00023163"/>
    </source>
</evidence>
<protein>
    <submittedName>
        <fullName evidence="6">IclR family transcriptional regulator</fullName>
    </submittedName>
</protein>
<evidence type="ECO:0000259" key="5">
    <source>
        <dbReference type="PROSITE" id="PS51078"/>
    </source>
</evidence>